<dbReference type="HOGENOM" id="CLU_056943_0_1_11"/>
<dbReference type="SUPFAM" id="SSF56024">
    <property type="entry name" value="Phospholipase D/nuclease"/>
    <property type="match status" value="1"/>
</dbReference>
<accession>G8WST6</accession>
<dbReference type="InterPro" id="IPR000792">
    <property type="entry name" value="Tscrpt_reg_LuxR_C"/>
</dbReference>
<evidence type="ECO:0000313" key="3">
    <source>
        <dbReference type="EMBL" id="AEW96643.1"/>
    </source>
</evidence>
<dbReference type="InterPro" id="IPR016032">
    <property type="entry name" value="Sig_transdc_resp-reg_C-effctor"/>
</dbReference>
<dbReference type="InterPro" id="IPR051797">
    <property type="entry name" value="TrmB-like"/>
</dbReference>
<sequence length="359" mass="39242">MKNVLEKPERTATGTLPDPPAADPGYAVDELAVRVYEQTLTRGLVTAVQVATVLGAPFADTQRAMDRLRELRLVRYCPREGGFMAVSPEAAQVELIVPLEQAIHAKRRELAGIHEQLRSFADTFSNLRRTRLRQEAIVRHQDRGQLELRLADAARHCSSGILAMQPLAPGQVQEFEPFGLKVVERGVDVRVLYPHTARTSPVTRAGLSRVAAAGARVRTANHVFDHLVVVGDEVAFVPDRAAGRPTPAVTVVYEPSVVSLLRGIFEYAWQSGTDYDQDGGTYRETLDDVKATILDLLATGLKDDVVARRVGMSSRTFRRHLAGIMIELRAESRFQAGVAAARAGLVGLREGGTPVRPAC</sequence>
<name>F8JRE3_STREN</name>
<protein>
    <submittedName>
        <fullName evidence="3">Transcriptional regulator, LuxR family protein</fullName>
    </submittedName>
</protein>
<dbReference type="SMART" id="SM00421">
    <property type="entry name" value="HTH_LUXR"/>
    <property type="match status" value="1"/>
</dbReference>
<evidence type="ECO:0000313" key="4">
    <source>
        <dbReference type="Proteomes" id="UP000007842"/>
    </source>
</evidence>
<dbReference type="GO" id="GO:0003677">
    <property type="term" value="F:DNA binding"/>
    <property type="evidence" value="ECO:0007669"/>
    <property type="project" value="InterPro"/>
</dbReference>
<organism evidence="3 4">
    <name type="scientific">Streptantibioticus cattleyicolor (strain ATCC 35852 / DSM 46488 / JCM 4925 / NBRC 14057 / NRRL 8057)</name>
    <name type="common">Streptomyces cattleya</name>
    <dbReference type="NCBI Taxonomy" id="1003195"/>
    <lineage>
        <taxon>Bacteria</taxon>
        <taxon>Bacillati</taxon>
        <taxon>Actinomycetota</taxon>
        <taxon>Actinomycetes</taxon>
        <taxon>Kitasatosporales</taxon>
        <taxon>Streptomycetaceae</taxon>
        <taxon>Streptantibioticus</taxon>
    </lineage>
</organism>
<keyword evidence="4" id="KW-1185">Reference proteome</keyword>
<reference evidence="4" key="1">
    <citation type="submission" date="2011-12" db="EMBL/GenBank/DDBJ databases">
        <title>Complete genome sequence of Streptomyces cattleya strain DSM 46488.</title>
        <authorList>
            <person name="Ou H.-Y."/>
            <person name="Li P."/>
            <person name="Zhao C."/>
            <person name="O'Hagan D."/>
            <person name="Deng Z."/>
        </authorList>
    </citation>
    <scope>NUCLEOTIDE SEQUENCE [LARGE SCALE GENOMIC DNA]</scope>
    <source>
        <strain evidence="4">ATCC 35852 / DSM 46488 / JCM 4925 / NBRC 14057 / NRRL 8057</strain>
    </source>
</reference>
<dbReference type="InterPro" id="IPR036388">
    <property type="entry name" value="WH-like_DNA-bd_sf"/>
</dbReference>
<gene>
    <name evidence="3" type="ordered locus">SCATT_42720</name>
</gene>
<dbReference type="PANTHER" id="PTHR34293:SF1">
    <property type="entry name" value="HTH-TYPE TRANSCRIPTIONAL REGULATOR TRMBL2"/>
    <property type="match status" value="1"/>
</dbReference>
<dbReference type="Gene3D" id="1.10.10.10">
    <property type="entry name" value="Winged helix-like DNA-binding domain superfamily/Winged helix DNA-binding domain"/>
    <property type="match status" value="1"/>
</dbReference>
<evidence type="ECO:0000259" key="2">
    <source>
        <dbReference type="SMART" id="SM00421"/>
    </source>
</evidence>
<feature type="region of interest" description="Disordered" evidence="1">
    <location>
        <begin position="1"/>
        <end position="23"/>
    </location>
</feature>
<dbReference type="KEGG" id="scy:SCATT_42720"/>
<dbReference type="EMBL" id="CP003219">
    <property type="protein sequence ID" value="AEW96643.1"/>
    <property type="molecule type" value="Genomic_DNA"/>
</dbReference>
<dbReference type="STRING" id="1003195.SCATT_42720"/>
<dbReference type="KEGG" id="sct:SCAT_4285"/>
<dbReference type="SUPFAM" id="SSF46894">
    <property type="entry name" value="C-terminal effector domain of the bipartite response regulators"/>
    <property type="match status" value="1"/>
</dbReference>
<feature type="compositionally biased region" description="Basic and acidic residues" evidence="1">
    <location>
        <begin position="1"/>
        <end position="10"/>
    </location>
</feature>
<dbReference type="Proteomes" id="UP000007842">
    <property type="component" value="Chromosome"/>
</dbReference>
<dbReference type="PANTHER" id="PTHR34293">
    <property type="entry name" value="HTH-TYPE TRANSCRIPTIONAL REGULATOR TRMBL2"/>
    <property type="match status" value="1"/>
</dbReference>
<dbReference type="GO" id="GO:0006355">
    <property type="term" value="P:regulation of DNA-templated transcription"/>
    <property type="evidence" value="ECO:0007669"/>
    <property type="project" value="InterPro"/>
</dbReference>
<evidence type="ECO:0000256" key="1">
    <source>
        <dbReference type="SAM" id="MobiDB-lite"/>
    </source>
</evidence>
<dbReference type="PATRIC" id="fig|1003195.11.peg.5727"/>
<accession>F8JRE3</accession>
<proteinExistence type="predicted"/>
<dbReference type="OrthoDB" id="4307453at2"/>
<dbReference type="eggNOG" id="COG2197">
    <property type="taxonomic scope" value="Bacteria"/>
</dbReference>
<dbReference type="RefSeq" id="WP_014144998.1">
    <property type="nucleotide sequence ID" value="NC_016111.1"/>
</dbReference>
<feature type="domain" description="HTH luxR-type" evidence="2">
    <location>
        <begin position="283"/>
        <end position="340"/>
    </location>
</feature>
<dbReference type="AlphaFoldDB" id="F8JRE3"/>